<dbReference type="InterPro" id="IPR045943">
    <property type="entry name" value="DUF6363"/>
</dbReference>
<dbReference type="PANTHER" id="PTHR14226">
    <property type="entry name" value="NEUROPATHY TARGET ESTERASE/SWISS CHEESE D.MELANOGASTER"/>
    <property type="match status" value="1"/>
</dbReference>
<dbReference type="InterPro" id="IPR002641">
    <property type="entry name" value="PNPLA_dom"/>
</dbReference>
<dbReference type="GO" id="GO:0016787">
    <property type="term" value="F:hydrolase activity"/>
    <property type="evidence" value="ECO:0007669"/>
    <property type="project" value="UniProtKB-UniRule"/>
</dbReference>
<evidence type="ECO:0000259" key="5">
    <source>
        <dbReference type="PROSITE" id="PS51635"/>
    </source>
</evidence>
<dbReference type="SUPFAM" id="SSF52151">
    <property type="entry name" value="FabD/lysophospholipase-like"/>
    <property type="match status" value="1"/>
</dbReference>
<dbReference type="Gene3D" id="3.40.1090.10">
    <property type="entry name" value="Cytosolic phospholipase A2 catalytic domain"/>
    <property type="match status" value="2"/>
</dbReference>
<dbReference type="AlphaFoldDB" id="A0A9D1X7J9"/>
<name>A0A9D1X7J9_9BACT</name>
<reference evidence="6" key="2">
    <citation type="submission" date="2021-04" db="EMBL/GenBank/DDBJ databases">
        <authorList>
            <person name="Gilroy R."/>
        </authorList>
    </citation>
    <scope>NUCLEOTIDE SEQUENCE</scope>
    <source>
        <strain evidence="6">ChiGjej6B6-14162</strain>
    </source>
</reference>
<dbReference type="GO" id="GO:0016042">
    <property type="term" value="P:lipid catabolic process"/>
    <property type="evidence" value="ECO:0007669"/>
    <property type="project" value="UniProtKB-UniRule"/>
</dbReference>
<evidence type="ECO:0000256" key="1">
    <source>
        <dbReference type="ARBA" id="ARBA00022801"/>
    </source>
</evidence>
<feature type="active site" description="Nucleophile" evidence="4">
    <location>
        <position position="42"/>
    </location>
</feature>
<organism evidence="6 7">
    <name type="scientific">Candidatus Parabacteroides intestinipullorum</name>
    <dbReference type="NCBI Taxonomy" id="2838723"/>
    <lineage>
        <taxon>Bacteria</taxon>
        <taxon>Pseudomonadati</taxon>
        <taxon>Bacteroidota</taxon>
        <taxon>Bacteroidia</taxon>
        <taxon>Bacteroidales</taxon>
        <taxon>Tannerellaceae</taxon>
        <taxon>Parabacteroides</taxon>
    </lineage>
</organism>
<keyword evidence="3 4" id="KW-0443">Lipid metabolism</keyword>
<dbReference type="EMBL" id="DXEL01000037">
    <property type="protein sequence ID" value="HIX74364.1"/>
    <property type="molecule type" value="Genomic_DNA"/>
</dbReference>
<feature type="active site" description="Proton acceptor" evidence="4">
    <location>
        <position position="163"/>
    </location>
</feature>
<dbReference type="CDD" id="cd07208">
    <property type="entry name" value="Pat_hypo_Ecoli_yjju_like"/>
    <property type="match status" value="1"/>
</dbReference>
<evidence type="ECO:0000256" key="4">
    <source>
        <dbReference type="PROSITE-ProRule" id="PRU01161"/>
    </source>
</evidence>
<evidence type="ECO:0000313" key="6">
    <source>
        <dbReference type="EMBL" id="HIX74364.1"/>
    </source>
</evidence>
<reference evidence="6" key="1">
    <citation type="journal article" date="2021" name="PeerJ">
        <title>Extensive microbial diversity within the chicken gut microbiome revealed by metagenomics and culture.</title>
        <authorList>
            <person name="Gilroy R."/>
            <person name="Ravi A."/>
            <person name="Getino M."/>
            <person name="Pursley I."/>
            <person name="Horton D.L."/>
            <person name="Alikhan N.F."/>
            <person name="Baker D."/>
            <person name="Gharbi K."/>
            <person name="Hall N."/>
            <person name="Watson M."/>
            <person name="Adriaenssens E.M."/>
            <person name="Foster-Nyarko E."/>
            <person name="Jarju S."/>
            <person name="Secka A."/>
            <person name="Antonio M."/>
            <person name="Oren A."/>
            <person name="Chaudhuri R.R."/>
            <person name="La Ragione R."/>
            <person name="Hildebrand F."/>
            <person name="Pallen M.J."/>
        </authorList>
    </citation>
    <scope>NUCLEOTIDE SEQUENCE</scope>
    <source>
        <strain evidence="6">ChiGjej6B6-14162</strain>
    </source>
</reference>
<evidence type="ECO:0000256" key="3">
    <source>
        <dbReference type="ARBA" id="ARBA00023098"/>
    </source>
</evidence>
<dbReference type="Pfam" id="PF19890">
    <property type="entry name" value="DUF6363"/>
    <property type="match status" value="1"/>
</dbReference>
<keyword evidence="2 4" id="KW-0442">Lipid degradation</keyword>
<keyword evidence="1 4" id="KW-0378">Hydrolase</keyword>
<feature type="short sequence motif" description="GXSXG" evidence="4">
    <location>
        <begin position="40"/>
        <end position="44"/>
    </location>
</feature>
<dbReference type="InterPro" id="IPR050301">
    <property type="entry name" value="NTE"/>
</dbReference>
<feature type="domain" description="PNPLA" evidence="5">
    <location>
        <begin position="9"/>
        <end position="176"/>
    </location>
</feature>
<dbReference type="PROSITE" id="PS51635">
    <property type="entry name" value="PNPLA"/>
    <property type="match status" value="1"/>
</dbReference>
<dbReference type="PANTHER" id="PTHR14226:SF25">
    <property type="entry name" value="PHOSPHOESTERASE"/>
    <property type="match status" value="1"/>
</dbReference>
<dbReference type="Pfam" id="PF01734">
    <property type="entry name" value="Patatin"/>
    <property type="match status" value="1"/>
</dbReference>
<comment type="caution">
    <text evidence="6">The sequence shown here is derived from an EMBL/GenBank/DDBJ whole genome shotgun (WGS) entry which is preliminary data.</text>
</comment>
<gene>
    <name evidence="6" type="ORF">H9977_04950</name>
</gene>
<accession>A0A9D1X7J9</accession>
<evidence type="ECO:0000256" key="2">
    <source>
        <dbReference type="ARBA" id="ARBA00022963"/>
    </source>
</evidence>
<evidence type="ECO:0000313" key="7">
    <source>
        <dbReference type="Proteomes" id="UP000886740"/>
    </source>
</evidence>
<dbReference type="Proteomes" id="UP000886740">
    <property type="component" value="Unassembled WGS sequence"/>
</dbReference>
<sequence>MSIDKRTGLVLEGGGMRGIFTVGVLDCFMDHGVRFPYTVGVSAGASNGISYISGQRGRSRFSNIDLLKHYNYIGWRHFLRGRGYIDLDYIFYVYPERYYPFDYDAFFKAPERFEMVVSNCLTGQAEYLEEKRDRDRLLAVCKASCTLPVLCPITYVDGVPMVDGGVCDAIPVRHALEQGCDRLVLVLTRNKGYRKADKDFYLPGFIYHQYPALREQLRTRYRRYNETLDFIERLERERKAIVIRPEKPLRVGRTGHDPQALADLYDEGYALAERLLG</sequence>
<dbReference type="InterPro" id="IPR016035">
    <property type="entry name" value="Acyl_Trfase/lysoPLipase"/>
</dbReference>
<protein>
    <submittedName>
        <fullName evidence="6">Patatin family protein</fullName>
    </submittedName>
</protein>
<dbReference type="InterPro" id="IPR037483">
    <property type="entry name" value="YjjU-like"/>
</dbReference>
<proteinExistence type="predicted"/>
<feature type="short sequence motif" description="DGA/G" evidence="4">
    <location>
        <begin position="163"/>
        <end position="165"/>
    </location>
</feature>
<feature type="short sequence motif" description="GXGXXG" evidence="4">
    <location>
        <begin position="13"/>
        <end position="18"/>
    </location>
</feature>